<dbReference type="GO" id="GO:0016301">
    <property type="term" value="F:kinase activity"/>
    <property type="evidence" value="ECO:0007669"/>
    <property type="project" value="UniProtKB-KW"/>
</dbReference>
<keyword evidence="7" id="KW-0418">Kinase</keyword>
<dbReference type="InterPro" id="IPR015813">
    <property type="entry name" value="Pyrv/PenolPyrv_kinase-like_dom"/>
</dbReference>
<evidence type="ECO:0000256" key="1">
    <source>
        <dbReference type="ARBA" id="ARBA00004997"/>
    </source>
</evidence>
<evidence type="ECO:0000256" key="3">
    <source>
        <dbReference type="ARBA" id="ARBA00012142"/>
    </source>
</evidence>
<dbReference type="InterPro" id="IPR015793">
    <property type="entry name" value="Pyrv_Knase_brl"/>
</dbReference>
<dbReference type="PANTHER" id="PTHR11817">
    <property type="entry name" value="PYRUVATE KINASE"/>
    <property type="match status" value="1"/>
</dbReference>
<keyword evidence="6" id="KW-0547">Nucleotide-binding</keyword>
<evidence type="ECO:0000256" key="5">
    <source>
        <dbReference type="ARBA" id="ARBA00022723"/>
    </source>
</evidence>
<dbReference type="Gene3D" id="2.40.33.10">
    <property type="entry name" value="PK beta-barrel domain-like"/>
    <property type="match status" value="1"/>
</dbReference>
<dbReference type="UniPathway" id="UPA00109">
    <property type="reaction ID" value="UER00188"/>
</dbReference>
<protein>
    <recommendedName>
        <fullName evidence="3">pyruvate kinase</fullName>
        <ecNumber evidence="3">2.7.1.40</ecNumber>
    </recommendedName>
</protein>
<dbReference type="GO" id="GO:0030955">
    <property type="term" value="F:potassium ion binding"/>
    <property type="evidence" value="ECO:0007669"/>
    <property type="project" value="InterPro"/>
</dbReference>
<keyword evidence="11" id="KW-0670">Pyruvate</keyword>
<dbReference type="SUPFAM" id="SSF50800">
    <property type="entry name" value="PK beta-barrel domain-like"/>
    <property type="match status" value="1"/>
</dbReference>
<dbReference type="Gene3D" id="3.20.20.60">
    <property type="entry name" value="Phosphoenolpyruvate-binding domains"/>
    <property type="match status" value="1"/>
</dbReference>
<evidence type="ECO:0000256" key="9">
    <source>
        <dbReference type="ARBA" id="ARBA00022842"/>
    </source>
</evidence>
<organism evidence="14">
    <name type="scientific">freshwater metagenome</name>
    <dbReference type="NCBI Taxonomy" id="449393"/>
    <lineage>
        <taxon>unclassified sequences</taxon>
        <taxon>metagenomes</taxon>
        <taxon>ecological metagenomes</taxon>
    </lineage>
</organism>
<dbReference type="InterPro" id="IPR040442">
    <property type="entry name" value="Pyrv_kinase-like_dom_sf"/>
</dbReference>
<dbReference type="InterPro" id="IPR015795">
    <property type="entry name" value="Pyrv_Knase_C"/>
</dbReference>
<evidence type="ECO:0000256" key="6">
    <source>
        <dbReference type="ARBA" id="ARBA00022741"/>
    </source>
</evidence>
<dbReference type="InterPro" id="IPR018209">
    <property type="entry name" value="Pyrv_Knase_AS"/>
</dbReference>
<dbReference type="Gene3D" id="3.40.1380.20">
    <property type="entry name" value="Pyruvate kinase, C-terminal domain"/>
    <property type="match status" value="1"/>
</dbReference>
<evidence type="ECO:0000256" key="2">
    <source>
        <dbReference type="ARBA" id="ARBA00008663"/>
    </source>
</evidence>
<dbReference type="InterPro" id="IPR011037">
    <property type="entry name" value="Pyrv_Knase-like_insert_dom_sf"/>
</dbReference>
<dbReference type="NCBIfam" id="TIGR01064">
    <property type="entry name" value="pyruv_kin"/>
    <property type="match status" value="1"/>
</dbReference>
<dbReference type="PRINTS" id="PR01050">
    <property type="entry name" value="PYRUVTKNASE"/>
</dbReference>
<dbReference type="Pfam" id="PF00224">
    <property type="entry name" value="PK"/>
    <property type="match status" value="1"/>
</dbReference>
<name>A0A6J6KNW1_9ZZZZ</name>
<keyword evidence="8" id="KW-0067">ATP-binding</keyword>
<keyword evidence="4" id="KW-0808">Transferase</keyword>
<keyword evidence="5" id="KW-0479">Metal-binding</keyword>
<dbReference type="SUPFAM" id="SSF52935">
    <property type="entry name" value="PK C-terminal domain-like"/>
    <property type="match status" value="1"/>
</dbReference>
<dbReference type="EC" id="2.7.1.40" evidence="3"/>
<keyword evidence="10" id="KW-0324">Glycolysis</keyword>
<dbReference type="InterPro" id="IPR001697">
    <property type="entry name" value="Pyr_Knase"/>
</dbReference>
<evidence type="ECO:0000256" key="11">
    <source>
        <dbReference type="ARBA" id="ARBA00023317"/>
    </source>
</evidence>
<dbReference type="AlphaFoldDB" id="A0A6J6KNW1"/>
<evidence type="ECO:0000256" key="10">
    <source>
        <dbReference type="ARBA" id="ARBA00023152"/>
    </source>
</evidence>
<gene>
    <name evidence="14" type="ORF">UFOPK2195_00410</name>
</gene>
<keyword evidence="9" id="KW-0460">Magnesium</keyword>
<dbReference type="GO" id="GO:0005524">
    <property type="term" value="F:ATP binding"/>
    <property type="evidence" value="ECO:0007669"/>
    <property type="project" value="UniProtKB-KW"/>
</dbReference>
<dbReference type="EMBL" id="CAEZWH010000056">
    <property type="protein sequence ID" value="CAB4649874.1"/>
    <property type="molecule type" value="Genomic_DNA"/>
</dbReference>
<dbReference type="Pfam" id="PF02887">
    <property type="entry name" value="PK_C"/>
    <property type="match status" value="1"/>
</dbReference>
<evidence type="ECO:0000259" key="13">
    <source>
        <dbReference type="Pfam" id="PF02887"/>
    </source>
</evidence>
<feature type="domain" description="Pyruvate kinase C-terminal" evidence="13">
    <location>
        <begin position="337"/>
        <end position="442"/>
    </location>
</feature>
<dbReference type="PROSITE" id="PS00110">
    <property type="entry name" value="PYRUVATE_KINASE"/>
    <property type="match status" value="1"/>
</dbReference>
<dbReference type="InterPro" id="IPR036918">
    <property type="entry name" value="Pyrv_Knase_C_sf"/>
</dbReference>
<evidence type="ECO:0000256" key="8">
    <source>
        <dbReference type="ARBA" id="ARBA00022840"/>
    </source>
</evidence>
<comment type="pathway">
    <text evidence="1">Carbohydrate degradation; glycolysis; pyruvate from D-glyceraldehyde 3-phosphate: step 5/5.</text>
</comment>
<dbReference type="GO" id="GO:0000287">
    <property type="term" value="F:magnesium ion binding"/>
    <property type="evidence" value="ECO:0007669"/>
    <property type="project" value="InterPro"/>
</dbReference>
<evidence type="ECO:0000256" key="4">
    <source>
        <dbReference type="ARBA" id="ARBA00022679"/>
    </source>
</evidence>
<evidence type="ECO:0000313" key="14">
    <source>
        <dbReference type="EMBL" id="CAB4649874.1"/>
    </source>
</evidence>
<evidence type="ECO:0000259" key="12">
    <source>
        <dbReference type="Pfam" id="PF00224"/>
    </source>
</evidence>
<dbReference type="InterPro" id="IPR015806">
    <property type="entry name" value="Pyrv_Knase_insert_dom_sf"/>
</dbReference>
<dbReference type="GO" id="GO:0004743">
    <property type="term" value="F:pyruvate kinase activity"/>
    <property type="evidence" value="ECO:0007669"/>
    <property type="project" value="UniProtKB-EC"/>
</dbReference>
<sequence>MRRTKIIATVGPACSTSEQITALANAGADVLRINCSHQSTQQISELIDRIRSVAPSVAILVDIQGPKHRYIGSEQMLHSGALITFALSDIGLSTTTDAREQGIEVGHRVLLNDGRLEVVIEKVGRDSIEVRVVQGGALKPGKGVNMPDTEVTDDLLTAKDRSDIAVARAKAVEVVALSFVQKPQDIEQVRELVGSNVMVVAKIERPQALERISEICAVSDGVMAARGDLGVELPFEVVPAAQHKIARTALTQGVISICATEMLESMTTSTRPTRAEVADVTGAVRDGFDAVMLSGETAVGIDPPHAVEVMARICEAAEKEVVLPNLFADTNPMRAGVTASASALAKRMSADVLLSLTFTGHSALLLAACRPTAPIVAITPSEVVARQMRLVWGLYPVVAERASDLDEAIASALTAARKQQLIGPGNTVVICASRSNPRSNADTIWLHTER</sequence>
<evidence type="ECO:0000256" key="7">
    <source>
        <dbReference type="ARBA" id="ARBA00022777"/>
    </source>
</evidence>
<accession>A0A6J6KNW1</accession>
<feature type="domain" description="Pyruvate kinase barrel" evidence="12">
    <location>
        <begin position="1"/>
        <end position="307"/>
    </location>
</feature>
<dbReference type="SUPFAM" id="SSF51621">
    <property type="entry name" value="Phosphoenolpyruvate/pyruvate domain"/>
    <property type="match status" value="1"/>
</dbReference>
<proteinExistence type="inferred from homology"/>
<reference evidence="14" key="1">
    <citation type="submission" date="2020-05" db="EMBL/GenBank/DDBJ databases">
        <authorList>
            <person name="Chiriac C."/>
            <person name="Salcher M."/>
            <person name="Ghai R."/>
            <person name="Kavagutti S V."/>
        </authorList>
    </citation>
    <scope>NUCLEOTIDE SEQUENCE</scope>
</reference>
<comment type="similarity">
    <text evidence="2">Belongs to the pyruvate kinase family.</text>
</comment>